<dbReference type="Gene3D" id="3.40.50.450">
    <property type="match status" value="1"/>
</dbReference>
<comment type="caution">
    <text evidence="1">The sequence shown here is derived from an EMBL/GenBank/DDBJ whole genome shotgun (WGS) entry which is preliminary data.</text>
</comment>
<evidence type="ECO:0008006" key="3">
    <source>
        <dbReference type="Google" id="ProtNLM"/>
    </source>
</evidence>
<dbReference type="Pfam" id="PF18306">
    <property type="entry name" value="LDcluster4"/>
    <property type="match status" value="1"/>
</dbReference>
<gene>
    <name evidence="1" type="ORF">ACFPCY_00440</name>
</gene>
<evidence type="ECO:0000313" key="2">
    <source>
        <dbReference type="Proteomes" id="UP001595872"/>
    </source>
</evidence>
<dbReference type="EMBL" id="JBHSIT010000001">
    <property type="protein sequence ID" value="MFC4905773.1"/>
    <property type="molecule type" value="Genomic_DNA"/>
</dbReference>
<dbReference type="SUPFAM" id="SSF102405">
    <property type="entry name" value="MCP/YpsA-like"/>
    <property type="match status" value="1"/>
</dbReference>
<dbReference type="RefSeq" id="WP_378251515.1">
    <property type="nucleotide sequence ID" value="NZ_JBHSIT010000001.1"/>
</dbReference>
<proteinExistence type="predicted"/>
<dbReference type="Proteomes" id="UP001595872">
    <property type="component" value="Unassembled WGS sequence"/>
</dbReference>
<sequence>MRTAGLGGARNSVLVNSGDAVIVVGGSWGTLSELAFAMRKGRVPVIQLRGWTVTGPDGEPVGGVRRAGTAEEAVELTGL</sequence>
<name>A0ABV9TQQ2_9ACTN</name>
<protein>
    <recommendedName>
        <fullName evidence="3">TIGR00725 family protein</fullName>
    </recommendedName>
</protein>
<organism evidence="1 2">
    <name type="scientific">Actinomadura gamaensis</name>
    <dbReference type="NCBI Taxonomy" id="1763541"/>
    <lineage>
        <taxon>Bacteria</taxon>
        <taxon>Bacillati</taxon>
        <taxon>Actinomycetota</taxon>
        <taxon>Actinomycetes</taxon>
        <taxon>Streptosporangiales</taxon>
        <taxon>Thermomonosporaceae</taxon>
        <taxon>Actinomadura</taxon>
    </lineage>
</organism>
<evidence type="ECO:0000313" key="1">
    <source>
        <dbReference type="EMBL" id="MFC4905773.1"/>
    </source>
</evidence>
<dbReference type="InterPro" id="IPR041164">
    <property type="entry name" value="LDcluster4"/>
</dbReference>
<reference evidence="2" key="1">
    <citation type="journal article" date="2019" name="Int. J. Syst. Evol. Microbiol.">
        <title>The Global Catalogue of Microorganisms (GCM) 10K type strain sequencing project: providing services to taxonomists for standard genome sequencing and annotation.</title>
        <authorList>
            <consortium name="The Broad Institute Genomics Platform"/>
            <consortium name="The Broad Institute Genome Sequencing Center for Infectious Disease"/>
            <person name="Wu L."/>
            <person name="Ma J."/>
        </authorList>
    </citation>
    <scope>NUCLEOTIDE SEQUENCE [LARGE SCALE GENOMIC DNA]</scope>
    <source>
        <strain evidence="2">KLKA75</strain>
    </source>
</reference>
<keyword evidence="2" id="KW-1185">Reference proteome</keyword>
<accession>A0ABV9TQQ2</accession>